<dbReference type="Proteomes" id="UP001199631">
    <property type="component" value="Unassembled WGS sequence"/>
</dbReference>
<dbReference type="InterPro" id="IPR017526">
    <property type="entry name" value="SASP_SspL"/>
</dbReference>
<organism evidence="3 4">
    <name type="scientific">Oceanobacillus jordanicus</name>
    <dbReference type="NCBI Taxonomy" id="2867266"/>
    <lineage>
        <taxon>Bacteria</taxon>
        <taxon>Bacillati</taxon>
        <taxon>Bacillota</taxon>
        <taxon>Bacilli</taxon>
        <taxon>Bacillales</taxon>
        <taxon>Bacillaceae</taxon>
        <taxon>Oceanobacillus</taxon>
    </lineage>
</organism>
<keyword evidence="4" id="KW-1185">Reference proteome</keyword>
<evidence type="ECO:0000313" key="4">
    <source>
        <dbReference type="Proteomes" id="UP001199631"/>
    </source>
</evidence>
<feature type="region of interest" description="Disordered" evidence="2">
    <location>
        <begin position="1"/>
        <end position="46"/>
    </location>
</feature>
<reference evidence="3 4" key="1">
    <citation type="journal article" date="2022" name="Evol. Bioinform. Online">
        <title>Draft Genome Sequence of Oceanobacillus jordanicus Strain GSFE11, a Halotolerant Plant Growth-Promoting Bacterial Endophyte Isolated From the Jordan Valley.</title>
        <authorList>
            <person name="Alhindi T."/>
            <person name="Albdaiwi R."/>
        </authorList>
    </citation>
    <scope>NUCLEOTIDE SEQUENCE [LARGE SCALE GENOMIC DNA]</scope>
    <source>
        <strain evidence="3 4">GSFE11</strain>
    </source>
</reference>
<feature type="compositionally biased region" description="Basic and acidic residues" evidence="2">
    <location>
        <begin position="26"/>
        <end position="38"/>
    </location>
</feature>
<protein>
    <recommendedName>
        <fullName evidence="1">Small, acid-soluble spore protein L</fullName>
    </recommendedName>
</protein>
<evidence type="ECO:0000256" key="1">
    <source>
        <dbReference type="NCBIfam" id="TIGR03093"/>
    </source>
</evidence>
<sequence>MSEKKDSWSKRRVTTSVNPQGQTEDTVDHQPKSQLEQRAKKKNSKI</sequence>
<dbReference type="AlphaFoldDB" id="A0AAW5B5N7"/>
<feature type="compositionally biased region" description="Polar residues" evidence="2">
    <location>
        <begin position="14"/>
        <end position="24"/>
    </location>
</feature>
<dbReference type="RefSeq" id="WP_081779369.1">
    <property type="nucleotide sequence ID" value="NZ_JAIFZM010000003.1"/>
</dbReference>
<evidence type="ECO:0000313" key="3">
    <source>
        <dbReference type="EMBL" id="MCG3418577.1"/>
    </source>
</evidence>
<accession>A0AAW5B5N7</accession>
<comment type="caution">
    <text evidence="3">The sequence shown here is derived from an EMBL/GenBank/DDBJ whole genome shotgun (WGS) entry which is preliminary data.</text>
</comment>
<proteinExistence type="predicted"/>
<dbReference type="NCBIfam" id="TIGR03093">
    <property type="entry name" value="SASP_sspL"/>
    <property type="match status" value="1"/>
</dbReference>
<dbReference type="EMBL" id="JAIFZM010000003">
    <property type="protein sequence ID" value="MCG3418577.1"/>
    <property type="molecule type" value="Genomic_DNA"/>
</dbReference>
<name>A0AAW5B5N7_9BACI</name>
<gene>
    <name evidence="3" type="primary">sspL</name>
    <name evidence="3" type="ORF">K3T81_05375</name>
</gene>
<evidence type="ECO:0000256" key="2">
    <source>
        <dbReference type="SAM" id="MobiDB-lite"/>
    </source>
</evidence>